<sequence length="247" mass="27780">MNCSELLAFRKTQNGFCCTFNYAREADDIPSSADTNDYVKIRSKKIGIPGVANGLTVILEPFVEDYLFPFLPTTGWMITIFNPGDYPDNTSGGVSEAIVAPSSESFLELDVSSFYSENEIRSVSANRRKCMFTDESSDMQTGYTYSDCIVDCRATAIWKACNCRPFFLPRRGNDEYSRKVCNTEDEPCLRAHKSAWWSVLPHTPDAEESSSYDKAIGDGNEFLKCTNCYPACTDTHYYLQMQATPLE</sequence>
<evidence type="ECO:0000256" key="11">
    <source>
        <dbReference type="ARBA" id="ARBA00023303"/>
    </source>
</evidence>
<keyword evidence="10 12" id="KW-0739">Sodium transport</keyword>
<proteinExistence type="inferred from homology"/>
<organism evidence="13 14">
    <name type="scientific">Fopius arisanus</name>
    <dbReference type="NCBI Taxonomy" id="64838"/>
    <lineage>
        <taxon>Eukaryota</taxon>
        <taxon>Metazoa</taxon>
        <taxon>Ecdysozoa</taxon>
        <taxon>Arthropoda</taxon>
        <taxon>Hexapoda</taxon>
        <taxon>Insecta</taxon>
        <taxon>Pterygota</taxon>
        <taxon>Neoptera</taxon>
        <taxon>Endopterygota</taxon>
        <taxon>Hymenoptera</taxon>
        <taxon>Apocrita</taxon>
        <taxon>Ichneumonoidea</taxon>
        <taxon>Braconidae</taxon>
        <taxon>Opiinae</taxon>
        <taxon>Fopius</taxon>
    </lineage>
</organism>
<dbReference type="OrthoDB" id="6436100at2759"/>
<evidence type="ECO:0000313" key="14">
    <source>
        <dbReference type="RefSeq" id="XP_011313623.1"/>
    </source>
</evidence>
<keyword evidence="13" id="KW-1185">Reference proteome</keyword>
<reference evidence="14" key="1">
    <citation type="submission" date="2025-08" db="UniProtKB">
        <authorList>
            <consortium name="RefSeq"/>
        </authorList>
    </citation>
    <scope>IDENTIFICATION</scope>
    <source>
        <strain evidence="14">USDA-PBARC FA_bdor</strain>
        <tissue evidence="14">Whole organism</tissue>
    </source>
</reference>
<evidence type="ECO:0000256" key="6">
    <source>
        <dbReference type="ARBA" id="ARBA00022989"/>
    </source>
</evidence>
<evidence type="ECO:0000313" key="13">
    <source>
        <dbReference type="Proteomes" id="UP000694866"/>
    </source>
</evidence>
<dbReference type="Pfam" id="PF00858">
    <property type="entry name" value="ASC"/>
    <property type="match status" value="1"/>
</dbReference>
<evidence type="ECO:0000256" key="9">
    <source>
        <dbReference type="ARBA" id="ARBA00023136"/>
    </source>
</evidence>
<comment type="similarity">
    <text evidence="2 12">Belongs to the amiloride-sensitive sodium channel (TC 1.A.6) family.</text>
</comment>
<evidence type="ECO:0000256" key="5">
    <source>
        <dbReference type="ARBA" id="ARBA00022692"/>
    </source>
</evidence>
<name>A0A9R1TRQ3_9HYME</name>
<protein>
    <submittedName>
        <fullName evidence="14">Sodium channel protein Nach-like</fullName>
    </submittedName>
</protein>
<accession>A0A9R1TRQ3</accession>
<keyword evidence="5 12" id="KW-0812">Transmembrane</keyword>
<keyword evidence="3 12" id="KW-0813">Transport</keyword>
<dbReference type="RefSeq" id="XP_011313623.1">
    <property type="nucleotide sequence ID" value="XM_011315321.1"/>
</dbReference>
<dbReference type="KEGG" id="fas:105273087"/>
<evidence type="ECO:0000256" key="4">
    <source>
        <dbReference type="ARBA" id="ARBA00022461"/>
    </source>
</evidence>
<keyword evidence="9" id="KW-0472">Membrane</keyword>
<evidence type="ECO:0000256" key="1">
    <source>
        <dbReference type="ARBA" id="ARBA00004141"/>
    </source>
</evidence>
<evidence type="ECO:0000256" key="3">
    <source>
        <dbReference type="ARBA" id="ARBA00022448"/>
    </source>
</evidence>
<keyword evidence="4 12" id="KW-0894">Sodium channel</keyword>
<dbReference type="PANTHER" id="PTHR11690:SF253">
    <property type="entry name" value="PICKPOCKET 18-RELATED"/>
    <property type="match status" value="1"/>
</dbReference>
<evidence type="ECO:0000256" key="8">
    <source>
        <dbReference type="ARBA" id="ARBA00023065"/>
    </source>
</evidence>
<feature type="non-terminal residue" evidence="14">
    <location>
        <position position="247"/>
    </location>
</feature>
<dbReference type="AlphaFoldDB" id="A0A9R1TRQ3"/>
<evidence type="ECO:0000256" key="10">
    <source>
        <dbReference type="ARBA" id="ARBA00023201"/>
    </source>
</evidence>
<evidence type="ECO:0000256" key="12">
    <source>
        <dbReference type="RuleBase" id="RU000679"/>
    </source>
</evidence>
<gene>
    <name evidence="14" type="primary">LOC105273087</name>
</gene>
<dbReference type="GO" id="GO:0015280">
    <property type="term" value="F:ligand-gated sodium channel activity"/>
    <property type="evidence" value="ECO:0007669"/>
    <property type="project" value="TreeGrafter"/>
</dbReference>
<keyword evidence="7" id="KW-0915">Sodium</keyword>
<dbReference type="Proteomes" id="UP000694866">
    <property type="component" value="Unplaced"/>
</dbReference>
<evidence type="ECO:0000256" key="7">
    <source>
        <dbReference type="ARBA" id="ARBA00023053"/>
    </source>
</evidence>
<keyword evidence="8 12" id="KW-0406">Ion transport</keyword>
<dbReference type="GO" id="GO:0005886">
    <property type="term" value="C:plasma membrane"/>
    <property type="evidence" value="ECO:0007669"/>
    <property type="project" value="TreeGrafter"/>
</dbReference>
<dbReference type="InterPro" id="IPR001873">
    <property type="entry name" value="ENaC"/>
</dbReference>
<dbReference type="Gene3D" id="1.10.287.820">
    <property type="entry name" value="Acid-sensing ion channel domain"/>
    <property type="match status" value="1"/>
</dbReference>
<comment type="subcellular location">
    <subcellularLocation>
        <location evidence="1">Membrane</location>
        <topology evidence="1">Multi-pass membrane protein</topology>
    </subcellularLocation>
</comment>
<keyword evidence="11 12" id="KW-0407">Ion channel</keyword>
<evidence type="ECO:0000256" key="2">
    <source>
        <dbReference type="ARBA" id="ARBA00007193"/>
    </source>
</evidence>
<keyword evidence="6" id="KW-1133">Transmembrane helix</keyword>
<dbReference type="PANTHER" id="PTHR11690">
    <property type="entry name" value="AMILORIDE-SENSITIVE SODIUM CHANNEL-RELATED"/>
    <property type="match status" value="1"/>
</dbReference>
<dbReference type="GeneID" id="105273087"/>